<accession>A0ABQ7GAB3</accession>
<dbReference type="Proteomes" id="UP000815325">
    <property type="component" value="Unassembled WGS sequence"/>
</dbReference>
<evidence type="ECO:0000313" key="2">
    <source>
        <dbReference type="Proteomes" id="UP000815325"/>
    </source>
</evidence>
<dbReference type="EMBL" id="MU069940">
    <property type="protein sequence ID" value="KAF5831540.1"/>
    <property type="molecule type" value="Genomic_DNA"/>
</dbReference>
<protein>
    <recommendedName>
        <fullName evidence="3">Encoded protein</fullName>
    </recommendedName>
</protein>
<comment type="caution">
    <text evidence="1">The sequence shown here is derived from an EMBL/GenBank/DDBJ whole genome shotgun (WGS) entry which is preliminary data.</text>
</comment>
<name>A0ABQ7GAB3_DUNSA</name>
<keyword evidence="2" id="KW-1185">Reference proteome</keyword>
<evidence type="ECO:0008006" key="3">
    <source>
        <dbReference type="Google" id="ProtNLM"/>
    </source>
</evidence>
<evidence type="ECO:0000313" key="1">
    <source>
        <dbReference type="EMBL" id="KAF5831540.1"/>
    </source>
</evidence>
<reference evidence="1" key="1">
    <citation type="submission" date="2017-08" db="EMBL/GenBank/DDBJ databases">
        <authorList>
            <person name="Polle J.E."/>
            <person name="Barry K."/>
            <person name="Cushman J."/>
            <person name="Schmutz J."/>
            <person name="Tran D."/>
            <person name="Hathwaick L.T."/>
            <person name="Yim W.C."/>
            <person name="Jenkins J."/>
            <person name="Mckie-Krisberg Z.M."/>
            <person name="Prochnik S."/>
            <person name="Lindquist E."/>
            <person name="Dockter R.B."/>
            <person name="Adam C."/>
            <person name="Molina H."/>
            <person name="Bunkerborg J."/>
            <person name="Jin E."/>
            <person name="Buchheim M."/>
            <person name="Magnuson J."/>
        </authorList>
    </citation>
    <scope>NUCLEOTIDE SEQUENCE</scope>
    <source>
        <strain evidence="1">CCAP 19/18</strain>
    </source>
</reference>
<sequence>MTSIYRQLACRSARLQVQETGCLLIQVVAVTHLRESSCSRDPPHYLQQPTLQAHMLWLPGKRGVPHLLFPLTRAVRVAKQREQAALDSVAFSEAVAVEAAAGAAIKLSPLTSECLPESPVWHQVSRWFEVLG</sequence>
<organism evidence="1 2">
    <name type="scientific">Dunaliella salina</name>
    <name type="common">Green alga</name>
    <name type="synonym">Protococcus salinus</name>
    <dbReference type="NCBI Taxonomy" id="3046"/>
    <lineage>
        <taxon>Eukaryota</taxon>
        <taxon>Viridiplantae</taxon>
        <taxon>Chlorophyta</taxon>
        <taxon>core chlorophytes</taxon>
        <taxon>Chlorophyceae</taxon>
        <taxon>CS clade</taxon>
        <taxon>Chlamydomonadales</taxon>
        <taxon>Dunaliellaceae</taxon>
        <taxon>Dunaliella</taxon>
    </lineage>
</organism>
<proteinExistence type="predicted"/>
<gene>
    <name evidence="1" type="ORF">DUNSADRAFT_12986</name>
</gene>